<dbReference type="Pfam" id="PF01823">
    <property type="entry name" value="MACPF"/>
    <property type="match status" value="1"/>
</dbReference>
<feature type="compositionally biased region" description="Polar residues" evidence="5">
    <location>
        <begin position="538"/>
        <end position="559"/>
    </location>
</feature>
<dbReference type="PANTHER" id="PTHR45742">
    <property type="entry name" value="COMPLEMENT COMPONENT C6"/>
    <property type="match status" value="1"/>
</dbReference>
<accession>A0A1Z1C4J8</accession>
<evidence type="ECO:0000256" key="4">
    <source>
        <dbReference type="ARBA" id="ARBA00023157"/>
    </source>
</evidence>
<evidence type="ECO:0000313" key="7">
    <source>
        <dbReference type="EMBL" id="ANM86518.1"/>
    </source>
</evidence>
<proteinExistence type="predicted"/>
<dbReference type="EMBL" id="KX264270">
    <property type="protein sequence ID" value="ANM86518.1"/>
    <property type="molecule type" value="Genomic_DNA"/>
</dbReference>
<keyword evidence="2" id="KW-0964">Secreted</keyword>
<keyword evidence="3" id="KW-0204">Cytolysis</keyword>
<evidence type="ECO:0000313" key="8">
    <source>
        <dbReference type="EMBL" id="AUW31322.1"/>
    </source>
</evidence>
<evidence type="ECO:0000256" key="3">
    <source>
        <dbReference type="ARBA" id="ARBA00022852"/>
    </source>
</evidence>
<evidence type="ECO:0000256" key="2">
    <source>
        <dbReference type="ARBA" id="ARBA00022525"/>
    </source>
</evidence>
<organism evidence="7">
    <name type="scientific">Cladonia uncialis subsp. uncialis</name>
    <dbReference type="NCBI Taxonomy" id="180999"/>
    <lineage>
        <taxon>Eukaryota</taxon>
        <taxon>Fungi</taxon>
        <taxon>Dikarya</taxon>
        <taxon>Ascomycota</taxon>
        <taxon>Pezizomycotina</taxon>
        <taxon>Lecanoromycetes</taxon>
        <taxon>OSLEUM clade</taxon>
        <taxon>Lecanoromycetidae</taxon>
        <taxon>Lecanorales</taxon>
        <taxon>Lecanorineae</taxon>
        <taxon>Cladoniaceae</taxon>
        <taxon>Cladonia</taxon>
    </lineage>
</organism>
<reference evidence="7" key="1">
    <citation type="submission" date="2016-05" db="EMBL/GenBank/DDBJ databases">
        <title>Lichen genome sequencing reveals its rich biosynthetic potential.</title>
        <authorList>
            <person name="Bertrand R.L."/>
            <person name="Abdel-Hameed M."/>
            <person name="Sorensen J.L."/>
        </authorList>
    </citation>
    <scope>NUCLEOTIDE SEQUENCE</scope>
</reference>
<dbReference type="AlphaFoldDB" id="A0A1Z1C4J8"/>
<protein>
    <recommendedName>
        <fullName evidence="6">MACPF domain-containing protein</fullName>
    </recommendedName>
</protein>
<keyword evidence="4" id="KW-1015">Disulfide bond</keyword>
<evidence type="ECO:0000256" key="1">
    <source>
        <dbReference type="ARBA" id="ARBA00004613"/>
    </source>
</evidence>
<feature type="region of interest" description="Disordered" evidence="5">
    <location>
        <begin position="535"/>
        <end position="582"/>
    </location>
</feature>
<comment type="subcellular location">
    <subcellularLocation>
        <location evidence="1">Secreted</location>
    </subcellularLocation>
</comment>
<dbReference type="PANTHER" id="PTHR45742:SF8">
    <property type="entry name" value="FLOCCULATION PROTEIN FLO11"/>
    <property type="match status" value="1"/>
</dbReference>
<feature type="domain" description="MACPF" evidence="6">
    <location>
        <begin position="74"/>
        <end position="409"/>
    </location>
</feature>
<dbReference type="GO" id="GO:0006956">
    <property type="term" value="P:complement activation"/>
    <property type="evidence" value="ECO:0007669"/>
    <property type="project" value="TreeGrafter"/>
</dbReference>
<dbReference type="EMBL" id="MG777505">
    <property type="protein sequence ID" value="AUW31322.1"/>
    <property type="molecule type" value="Genomic_DNA"/>
</dbReference>
<dbReference type="InterPro" id="IPR020864">
    <property type="entry name" value="MACPF"/>
</dbReference>
<sequence length="582" mass="63228">MFGGHSNSKVELLLHSMLTIRLLPGVVAAALVPISFNVSYYNGNPQAATTTAAADSPALNLTTSPQDFIANATAYNFSKLAGNLDFPPASYIGFGLDMTSTMLFDLESTKEHVLTAWCFFEYDLQRAEKKLLPGSNSQYWMVPDVMGWNTDVSQYDSNYETYMNGSATKEALRAGGSASGRYEVVTGGASVDVGIQTMFHDQYSYALFEAQQQSLQVRILSYGTLINEDSMENQIASLPPFNKGDKFSLRSYRSLFETSGTHIITEVSYGARLSLCVWAENKDSSVAESFSSDVNVAFNGLVTNGKFDAHVQAEKQYQTFAKSMAKTSSCSGGNSTLAAAIGNNPAGEHIWEQFLEWQSSVDENPAVTGFTTQPLWNLVKSSNNSKYNHMWADIEDAYEYIASHPATHFTNCRMIVNARSGGLDLLSPEAFVAPDPASPVPNGVILTSTKIYYEANPDILPQDLPTDVTIDFIIKNYSPTVDFGLYHSEEGPPNAGNAEISVNLLQPGNVYANSDPSVDIKQFIRIPVNPNAIDEMSGENQNTSVTPTATQSVSEQNASAPAETFPSPKILGQEPNPLVVSS</sequence>
<dbReference type="GO" id="GO:0031640">
    <property type="term" value="P:killing of cells of another organism"/>
    <property type="evidence" value="ECO:0007669"/>
    <property type="project" value="UniProtKB-KW"/>
</dbReference>
<reference evidence="8" key="2">
    <citation type="submission" date="2017-12" db="EMBL/GenBank/DDBJ databases">
        <title>Genome Sequencing Reveals a Rich Biosynthetic Potential.</title>
        <authorList>
            <person name="Bertrand R.L."/>
            <person name="Abdel-Hameed M.E."/>
            <person name="Sorensen J.L."/>
        </authorList>
    </citation>
    <scope>NUCLEOTIDE SEQUENCE</scope>
</reference>
<dbReference type="PROSITE" id="PS51412">
    <property type="entry name" value="MACPF_2"/>
    <property type="match status" value="1"/>
</dbReference>
<evidence type="ECO:0000256" key="5">
    <source>
        <dbReference type="SAM" id="MobiDB-lite"/>
    </source>
</evidence>
<dbReference type="SMART" id="SM00457">
    <property type="entry name" value="MACPF"/>
    <property type="match status" value="1"/>
</dbReference>
<dbReference type="GO" id="GO:0005576">
    <property type="term" value="C:extracellular region"/>
    <property type="evidence" value="ECO:0007669"/>
    <property type="project" value="UniProtKB-SubCell"/>
</dbReference>
<evidence type="ECO:0000259" key="6">
    <source>
        <dbReference type="PROSITE" id="PS51412"/>
    </source>
</evidence>
<name>A0A1Z1C4J8_CLAUC</name>
<dbReference type="GO" id="GO:0005579">
    <property type="term" value="C:membrane attack complex"/>
    <property type="evidence" value="ECO:0007669"/>
    <property type="project" value="TreeGrafter"/>
</dbReference>